<comment type="caution">
    <text evidence="7">The sequence shown here is derived from an EMBL/GenBank/DDBJ whole genome shotgun (WGS) entry which is preliminary data.</text>
</comment>
<dbReference type="InterPro" id="IPR013534">
    <property type="entry name" value="Starch_synth_cat_dom"/>
</dbReference>
<evidence type="ECO:0000256" key="2">
    <source>
        <dbReference type="ARBA" id="ARBA00012588"/>
    </source>
</evidence>
<accession>A0A7Y0DVG3</accession>
<evidence type="ECO:0000259" key="5">
    <source>
        <dbReference type="Pfam" id="PF00534"/>
    </source>
</evidence>
<proteinExistence type="predicted"/>
<dbReference type="Pfam" id="PF00534">
    <property type="entry name" value="Glycos_transf_1"/>
    <property type="match status" value="1"/>
</dbReference>
<evidence type="ECO:0000256" key="4">
    <source>
        <dbReference type="ARBA" id="ARBA00022679"/>
    </source>
</evidence>
<dbReference type="Gene3D" id="3.40.50.2000">
    <property type="entry name" value="Glycogen Phosphorylase B"/>
    <property type="match status" value="2"/>
</dbReference>
<dbReference type="PANTHER" id="PTHR45825:SF11">
    <property type="entry name" value="ALPHA AMYLASE DOMAIN-CONTAINING PROTEIN"/>
    <property type="match status" value="1"/>
</dbReference>
<feature type="domain" description="Glycosyl transferase family 1" evidence="5">
    <location>
        <begin position="320"/>
        <end position="469"/>
    </location>
</feature>
<feature type="domain" description="Starch synthase catalytic" evidence="6">
    <location>
        <begin position="2"/>
        <end position="256"/>
    </location>
</feature>
<dbReference type="GO" id="GO:0005829">
    <property type="term" value="C:cytosol"/>
    <property type="evidence" value="ECO:0007669"/>
    <property type="project" value="TreeGrafter"/>
</dbReference>
<protein>
    <recommendedName>
        <fullName evidence="2">starch synthase</fullName>
        <ecNumber evidence="2">2.4.1.21</ecNumber>
    </recommendedName>
</protein>
<sequence>MHVLMVAAENDALPNAKVGGVADVLRDCPKALAELGLTVDVVIPDYGFTALERVQLGTLHVPFAGYIHDVQVWQVYVEQRQVRQLVLSHPLFSQHHGAVYCNDDGNRPFATDATKFALFNAAVCEALLQGVITRPDVLHLHDWHSACVAVLLKFDHRFASFSSLRSVFTVHNIALQGIRPFKGDDSSLEAWFPALSYNGEVLCDPRYPHCFNPMRSAINLVDKVHLVSPSYAQEVLQASEPHNGFFGGEGLERDLNNAMTNNKVVGILNGCEYTEHTHNAQESSTLAQLYFAIEQVLFAWMAKEVNLQSSYYIAHQRLQQFIERPVKGPLVTSVGRLTDQKALLLRQPCENLQVLDALCEKLNQQQGRMIILGSGDTALEDVITTAMARNSNLLFLKGYGNNVGELLYELGDLFLMPSSFEPCGISQMLAMRAGQPCLVHQVGGLKDTITHLENGFSFNGDTLQTQSEALVACFVDTLTLRQKQPKQWDEIVSNAKATRFTWPLVAKDYISKLYN</sequence>
<comment type="catalytic activity">
    <reaction evidence="1">
        <text>[(1-&gt;4)-alpha-D-glucosyl](n) + ADP-alpha-D-glucose = [(1-&gt;4)-alpha-D-glucosyl](n+1) + ADP + H(+)</text>
        <dbReference type="Rhea" id="RHEA:18189"/>
        <dbReference type="Rhea" id="RHEA-COMP:9584"/>
        <dbReference type="Rhea" id="RHEA-COMP:9587"/>
        <dbReference type="ChEBI" id="CHEBI:15378"/>
        <dbReference type="ChEBI" id="CHEBI:15444"/>
        <dbReference type="ChEBI" id="CHEBI:57498"/>
        <dbReference type="ChEBI" id="CHEBI:456216"/>
        <dbReference type="EC" id="2.4.1.21"/>
    </reaction>
</comment>
<dbReference type="GO" id="GO:0009011">
    <property type="term" value="F:alpha-1,4-glucan glucosyltransferase (ADP-glucose donor) activity"/>
    <property type="evidence" value="ECO:0007669"/>
    <property type="project" value="UniProtKB-EC"/>
</dbReference>
<name>A0A7Y0DVG3_9GAMM</name>
<reference evidence="7" key="1">
    <citation type="submission" date="2020-04" db="EMBL/GenBank/DDBJ databases">
        <title>Genome Sequencing for Pseudoaltermonas arctica.</title>
        <authorList>
            <person name="Elkins N.S."/>
        </authorList>
    </citation>
    <scope>NUCLEOTIDE SEQUENCE [LARGE SCALE GENOMIC DNA]</scope>
    <source>
        <strain evidence="7">NEC-BIFX-2020_0012</strain>
    </source>
</reference>
<keyword evidence="4" id="KW-0808">Transferase</keyword>
<dbReference type="Proteomes" id="UP000570493">
    <property type="component" value="Unassembled WGS sequence"/>
</dbReference>
<dbReference type="RefSeq" id="WP_169021247.1">
    <property type="nucleotide sequence ID" value="NZ_JABBMT010000035.1"/>
</dbReference>
<dbReference type="PANTHER" id="PTHR45825">
    <property type="entry name" value="GRANULE-BOUND STARCH SYNTHASE 1, CHLOROPLASTIC/AMYLOPLASTIC"/>
    <property type="match status" value="1"/>
</dbReference>
<dbReference type="GO" id="GO:0005978">
    <property type="term" value="P:glycogen biosynthetic process"/>
    <property type="evidence" value="ECO:0007669"/>
    <property type="project" value="TreeGrafter"/>
</dbReference>
<evidence type="ECO:0000256" key="3">
    <source>
        <dbReference type="ARBA" id="ARBA00022676"/>
    </source>
</evidence>
<gene>
    <name evidence="7" type="ORF">HHO47_16245</name>
</gene>
<dbReference type="InterPro" id="IPR001296">
    <property type="entry name" value="Glyco_trans_1"/>
</dbReference>
<evidence type="ECO:0000313" key="8">
    <source>
        <dbReference type="Proteomes" id="UP000570493"/>
    </source>
</evidence>
<evidence type="ECO:0000313" key="7">
    <source>
        <dbReference type="EMBL" id="NMM42330.1"/>
    </source>
</evidence>
<keyword evidence="8" id="KW-1185">Reference proteome</keyword>
<dbReference type="SUPFAM" id="SSF53756">
    <property type="entry name" value="UDP-Glycosyltransferase/glycogen phosphorylase"/>
    <property type="match status" value="1"/>
</dbReference>
<dbReference type="AlphaFoldDB" id="A0A7Y0DVG3"/>
<dbReference type="EC" id="2.4.1.21" evidence="2"/>
<evidence type="ECO:0000256" key="1">
    <source>
        <dbReference type="ARBA" id="ARBA00001478"/>
    </source>
</evidence>
<dbReference type="EMBL" id="JABBMT010000035">
    <property type="protein sequence ID" value="NMM42330.1"/>
    <property type="molecule type" value="Genomic_DNA"/>
</dbReference>
<evidence type="ECO:0000259" key="6">
    <source>
        <dbReference type="Pfam" id="PF08323"/>
    </source>
</evidence>
<organism evidence="7 8">
    <name type="scientific">Pseudoalteromonas arctica</name>
    <dbReference type="NCBI Taxonomy" id="394751"/>
    <lineage>
        <taxon>Bacteria</taxon>
        <taxon>Pseudomonadati</taxon>
        <taxon>Pseudomonadota</taxon>
        <taxon>Gammaproteobacteria</taxon>
        <taxon>Alteromonadales</taxon>
        <taxon>Pseudoalteromonadaceae</taxon>
        <taxon>Pseudoalteromonas</taxon>
    </lineage>
</organism>
<dbReference type="Pfam" id="PF08323">
    <property type="entry name" value="Glyco_transf_5"/>
    <property type="match status" value="1"/>
</dbReference>
<keyword evidence="3" id="KW-0328">Glycosyltransferase</keyword>